<keyword evidence="2" id="KW-0479">Metal-binding</keyword>
<name>A0AAE0NZJ4_9PEZI</name>
<dbReference type="GO" id="GO:0006351">
    <property type="term" value="P:DNA-templated transcription"/>
    <property type="evidence" value="ECO:0007669"/>
    <property type="project" value="InterPro"/>
</dbReference>
<keyword evidence="3" id="KW-0677">Repeat</keyword>
<dbReference type="GO" id="GO:0000785">
    <property type="term" value="C:chromatin"/>
    <property type="evidence" value="ECO:0007669"/>
    <property type="project" value="TreeGrafter"/>
</dbReference>
<dbReference type="InterPro" id="IPR007219">
    <property type="entry name" value="XnlR_reg_dom"/>
</dbReference>
<dbReference type="GO" id="GO:0008270">
    <property type="term" value="F:zinc ion binding"/>
    <property type="evidence" value="ECO:0007669"/>
    <property type="project" value="UniProtKB-KW"/>
</dbReference>
<keyword evidence="5" id="KW-0862">Zinc</keyword>
<dbReference type="Pfam" id="PF04082">
    <property type="entry name" value="Fungal_trans"/>
    <property type="match status" value="1"/>
</dbReference>
<dbReference type="InterPro" id="IPR051059">
    <property type="entry name" value="VerF-like"/>
</dbReference>
<dbReference type="EMBL" id="JAULSW010000002">
    <property type="protein sequence ID" value="KAK3390484.1"/>
    <property type="molecule type" value="Genomic_DNA"/>
</dbReference>
<feature type="compositionally biased region" description="Pro residues" evidence="8">
    <location>
        <begin position="82"/>
        <end position="98"/>
    </location>
</feature>
<feature type="compositionally biased region" description="Polar residues" evidence="8">
    <location>
        <begin position="66"/>
        <end position="79"/>
    </location>
</feature>
<dbReference type="GO" id="GO:0005634">
    <property type="term" value="C:nucleus"/>
    <property type="evidence" value="ECO:0007669"/>
    <property type="project" value="UniProtKB-SubCell"/>
</dbReference>
<dbReference type="PANTHER" id="PTHR40626">
    <property type="entry name" value="MIP31509P"/>
    <property type="match status" value="1"/>
</dbReference>
<dbReference type="InterPro" id="IPR036236">
    <property type="entry name" value="Znf_C2H2_sf"/>
</dbReference>
<keyword evidence="4 7" id="KW-0863">Zinc-finger</keyword>
<dbReference type="GO" id="GO:0000978">
    <property type="term" value="F:RNA polymerase II cis-regulatory region sequence-specific DNA binding"/>
    <property type="evidence" value="ECO:0007669"/>
    <property type="project" value="InterPro"/>
</dbReference>
<evidence type="ECO:0000256" key="6">
    <source>
        <dbReference type="ARBA" id="ARBA00023242"/>
    </source>
</evidence>
<dbReference type="InterPro" id="IPR013087">
    <property type="entry name" value="Znf_C2H2_type"/>
</dbReference>
<reference evidence="10" key="1">
    <citation type="journal article" date="2023" name="Mol. Phylogenet. Evol.">
        <title>Genome-scale phylogeny and comparative genomics of the fungal order Sordariales.</title>
        <authorList>
            <person name="Hensen N."/>
            <person name="Bonometti L."/>
            <person name="Westerberg I."/>
            <person name="Brannstrom I.O."/>
            <person name="Guillou S."/>
            <person name="Cros-Aarteil S."/>
            <person name="Calhoun S."/>
            <person name="Haridas S."/>
            <person name="Kuo A."/>
            <person name="Mondo S."/>
            <person name="Pangilinan J."/>
            <person name="Riley R."/>
            <person name="LaButti K."/>
            <person name="Andreopoulos B."/>
            <person name="Lipzen A."/>
            <person name="Chen C."/>
            <person name="Yan M."/>
            <person name="Daum C."/>
            <person name="Ng V."/>
            <person name="Clum A."/>
            <person name="Steindorff A."/>
            <person name="Ohm R.A."/>
            <person name="Martin F."/>
            <person name="Silar P."/>
            <person name="Natvig D.O."/>
            <person name="Lalanne C."/>
            <person name="Gautier V."/>
            <person name="Ament-Velasquez S.L."/>
            <person name="Kruys A."/>
            <person name="Hutchinson M.I."/>
            <person name="Powell A.J."/>
            <person name="Barry K."/>
            <person name="Miller A.N."/>
            <person name="Grigoriev I.V."/>
            <person name="Debuchy R."/>
            <person name="Gladieux P."/>
            <person name="Hiltunen Thoren M."/>
            <person name="Johannesson H."/>
        </authorList>
    </citation>
    <scope>NUCLEOTIDE SEQUENCE</scope>
    <source>
        <strain evidence="10">CBS 232.78</strain>
    </source>
</reference>
<dbReference type="GO" id="GO:0000981">
    <property type="term" value="F:DNA-binding transcription factor activity, RNA polymerase II-specific"/>
    <property type="evidence" value="ECO:0007669"/>
    <property type="project" value="InterPro"/>
</dbReference>
<evidence type="ECO:0000256" key="8">
    <source>
        <dbReference type="SAM" id="MobiDB-lite"/>
    </source>
</evidence>
<evidence type="ECO:0000256" key="3">
    <source>
        <dbReference type="ARBA" id="ARBA00022737"/>
    </source>
</evidence>
<feature type="compositionally biased region" description="Polar residues" evidence="8">
    <location>
        <begin position="339"/>
        <end position="351"/>
    </location>
</feature>
<evidence type="ECO:0000256" key="4">
    <source>
        <dbReference type="ARBA" id="ARBA00022771"/>
    </source>
</evidence>
<feature type="region of interest" description="Disordered" evidence="8">
    <location>
        <begin position="32"/>
        <end position="142"/>
    </location>
</feature>
<sequence length="1007" mass="109802">MDGGLPNYSTNVINTSAASYPSPSAITLHHLQQQSSAVPPQTLPPLQPSNPAMQQPSYGNYQQQQHTPRASTMASTPGSATYPPPPPQNNGRAPPPSGYPMMSNNGYPQQPYPASQSMLPQTTTAASHPQPIAPAPSPGGRVPPVLRPMPAGGMAQGMNSPYGQSPLMPQQMLPEGDQPTHVVGSQGRRGILPSAPGRPAAPQAGAGTKNQIPQKDADGKFPCPHCTKTYLHAKHLKRHLLRHTGDRPYMCVLCRDTFSRSDILKRHFIKCSVRRGNPTGASHLSHPQAHVKKNAAAQQKALGGEGDVNHMNGMGSMPADGMVHPFGLIPASDGMNTIPNDQSQLSRSSSINRLDDANNRDRRSMTGGSVMGGASTRGGSFDQTYNGGDTNMAANINPQLANYSMPQNQNGMQMFGGSGSTDWSQMFQSGAHNTYVNNAFPPNVGQTQTAIKPEPSADAARAVGIPGDPPTDSAHFPSWGVPPTHPNSYQHLSSKIINFLHSSDTVLNPVASGAISLYFQPDNIRDFLENYTHFHTHFSILHIPTFRIMDAYVGLLTGMCCIGACYSDRVSSANIREVLNYLQAALERSSRMFASLSDDNRFHVEYEHGSFGSRATDSQELQAIMLIQILLVWNGTPLHRERARRTFPMIATLARKSALLRVSKDASLYSPIHQPDFSPQSVIGPHFDWIAWIEQEKRIRIMYFIFLHDVALGLYFNTSPEFDTFEIHLPLPADDAVWEASSKQACAEALGLFRAQDAKIRNPDGTQRCNQPEMRLVLKALLDSSYRVQPGATNLYGKFILIHALLAMMRQGQLDGSAAAIGRSSTPIPQNAWFIEGQGSGSTNTSGRTTPVEMDGYLLDQPTVKTFFTALDKFKANWDNDMAIQFPPSSVVRPHRYGFSRDGIHFYWMATYLLKNTRAADLQMPPDQRFIRIILLLKSVNNWVMTDGASRGEELGSVGEIDAGYGVRDLTLDMTQLFRPLARVGRSLGTTTAQAAAGRNGGSSDVM</sequence>
<dbReference type="Proteomes" id="UP001285441">
    <property type="component" value="Unassembled WGS sequence"/>
</dbReference>
<evidence type="ECO:0000256" key="7">
    <source>
        <dbReference type="PROSITE-ProRule" id="PRU00042"/>
    </source>
</evidence>
<dbReference type="PROSITE" id="PS50157">
    <property type="entry name" value="ZINC_FINGER_C2H2_2"/>
    <property type="match status" value="1"/>
</dbReference>
<feature type="domain" description="C2H2-type" evidence="9">
    <location>
        <begin position="221"/>
        <end position="248"/>
    </location>
</feature>
<evidence type="ECO:0000256" key="1">
    <source>
        <dbReference type="ARBA" id="ARBA00004123"/>
    </source>
</evidence>
<organism evidence="10 11">
    <name type="scientific">Podospora didyma</name>
    <dbReference type="NCBI Taxonomy" id="330526"/>
    <lineage>
        <taxon>Eukaryota</taxon>
        <taxon>Fungi</taxon>
        <taxon>Dikarya</taxon>
        <taxon>Ascomycota</taxon>
        <taxon>Pezizomycotina</taxon>
        <taxon>Sordariomycetes</taxon>
        <taxon>Sordariomycetidae</taxon>
        <taxon>Sordariales</taxon>
        <taxon>Podosporaceae</taxon>
        <taxon>Podospora</taxon>
    </lineage>
</organism>
<protein>
    <submittedName>
        <fullName evidence="10">Fungal-specific transcription factor domain-containing protein</fullName>
    </submittedName>
</protein>
<proteinExistence type="predicted"/>
<comment type="caution">
    <text evidence="10">The sequence shown here is derived from an EMBL/GenBank/DDBJ whole genome shotgun (WGS) entry which is preliminary data.</text>
</comment>
<accession>A0AAE0NZJ4</accession>
<feature type="region of interest" description="Disordered" evidence="8">
    <location>
        <begin position="339"/>
        <end position="384"/>
    </location>
</feature>
<dbReference type="AlphaFoldDB" id="A0AAE0NZJ4"/>
<keyword evidence="11" id="KW-1185">Reference proteome</keyword>
<comment type="subcellular location">
    <subcellularLocation>
        <location evidence="1">Nucleus</location>
    </subcellularLocation>
</comment>
<dbReference type="SUPFAM" id="SSF57667">
    <property type="entry name" value="beta-beta-alpha zinc fingers"/>
    <property type="match status" value="1"/>
</dbReference>
<feature type="compositionally biased region" description="Polar residues" evidence="8">
    <location>
        <begin position="102"/>
        <end position="127"/>
    </location>
</feature>
<feature type="compositionally biased region" description="Basic and acidic residues" evidence="8">
    <location>
        <begin position="353"/>
        <end position="364"/>
    </location>
</feature>
<reference evidence="10" key="2">
    <citation type="submission" date="2023-06" db="EMBL/GenBank/DDBJ databases">
        <authorList>
            <consortium name="Lawrence Berkeley National Laboratory"/>
            <person name="Haridas S."/>
            <person name="Hensen N."/>
            <person name="Bonometti L."/>
            <person name="Westerberg I."/>
            <person name="Brannstrom I.O."/>
            <person name="Guillou S."/>
            <person name="Cros-Aarteil S."/>
            <person name="Calhoun S."/>
            <person name="Kuo A."/>
            <person name="Mondo S."/>
            <person name="Pangilinan J."/>
            <person name="Riley R."/>
            <person name="LaButti K."/>
            <person name="Andreopoulos B."/>
            <person name="Lipzen A."/>
            <person name="Chen C."/>
            <person name="Yanf M."/>
            <person name="Daum C."/>
            <person name="Ng V."/>
            <person name="Clum A."/>
            <person name="Steindorff A."/>
            <person name="Ohm R."/>
            <person name="Martin F."/>
            <person name="Silar P."/>
            <person name="Natvig D."/>
            <person name="Lalanne C."/>
            <person name="Gautier V."/>
            <person name="Ament-velasquez S.L."/>
            <person name="Kruys A."/>
            <person name="Hutchinson M.I."/>
            <person name="Powell A.J."/>
            <person name="Barry K."/>
            <person name="Miller A.N."/>
            <person name="Grigoriev I.V."/>
            <person name="Debuchy R."/>
            <person name="Gladieux P."/>
            <person name="Thoren M.H."/>
            <person name="Johannesson H."/>
        </authorList>
    </citation>
    <scope>NUCLEOTIDE SEQUENCE</scope>
    <source>
        <strain evidence="10">CBS 232.78</strain>
    </source>
</reference>
<dbReference type="Gene3D" id="3.30.160.60">
    <property type="entry name" value="Classic Zinc Finger"/>
    <property type="match status" value="2"/>
</dbReference>
<evidence type="ECO:0000259" key="9">
    <source>
        <dbReference type="PROSITE" id="PS50157"/>
    </source>
</evidence>
<keyword evidence="6" id="KW-0539">Nucleus</keyword>
<evidence type="ECO:0000256" key="2">
    <source>
        <dbReference type="ARBA" id="ARBA00022723"/>
    </source>
</evidence>
<dbReference type="PANTHER" id="PTHR40626:SF12">
    <property type="entry name" value="RFEC"/>
    <property type="match status" value="1"/>
</dbReference>
<evidence type="ECO:0000256" key="5">
    <source>
        <dbReference type="ARBA" id="ARBA00022833"/>
    </source>
</evidence>
<evidence type="ECO:0000313" key="10">
    <source>
        <dbReference type="EMBL" id="KAK3390484.1"/>
    </source>
</evidence>
<dbReference type="PROSITE" id="PS00028">
    <property type="entry name" value="ZINC_FINGER_C2H2_1"/>
    <property type="match status" value="1"/>
</dbReference>
<feature type="compositionally biased region" description="Low complexity" evidence="8">
    <location>
        <begin position="54"/>
        <end position="65"/>
    </location>
</feature>
<dbReference type="CDD" id="cd12148">
    <property type="entry name" value="fungal_TF_MHR"/>
    <property type="match status" value="1"/>
</dbReference>
<gene>
    <name evidence="10" type="ORF">B0H63DRAFT_389963</name>
</gene>
<evidence type="ECO:0000313" key="11">
    <source>
        <dbReference type="Proteomes" id="UP001285441"/>
    </source>
</evidence>